<dbReference type="CDD" id="cd00838">
    <property type="entry name" value="MPP_superfamily"/>
    <property type="match status" value="1"/>
</dbReference>
<dbReference type="InterPro" id="IPR029052">
    <property type="entry name" value="Metallo-depent_PP-like"/>
</dbReference>
<dbReference type="Gene3D" id="3.60.21.10">
    <property type="match status" value="1"/>
</dbReference>
<dbReference type="InterPro" id="IPR011152">
    <property type="entry name" value="Pesterase_MJ0912"/>
</dbReference>
<dbReference type="AlphaFoldDB" id="A0A533Q9P2"/>
<dbReference type="PIRSF" id="PIRSF000883">
    <property type="entry name" value="Pesterase_MJ0912"/>
    <property type="match status" value="1"/>
</dbReference>
<comment type="caution">
    <text evidence="3">The sequence shown here is derived from an EMBL/GenBank/DDBJ whole genome shotgun (WGS) entry which is preliminary data.</text>
</comment>
<dbReference type="InterPro" id="IPR050126">
    <property type="entry name" value="Ap4A_hydrolase"/>
</dbReference>
<evidence type="ECO:0000313" key="4">
    <source>
        <dbReference type="Proteomes" id="UP000319783"/>
    </source>
</evidence>
<proteinExistence type="inferred from homology"/>
<evidence type="ECO:0000259" key="2">
    <source>
        <dbReference type="Pfam" id="PF12850"/>
    </source>
</evidence>
<dbReference type="PANTHER" id="PTHR42850:SF2">
    <property type="entry name" value="BLL5683 PROTEIN"/>
    <property type="match status" value="1"/>
</dbReference>
<comment type="similarity">
    <text evidence="1">Belongs to the metallophosphoesterase superfamily. YfcE family.</text>
</comment>
<dbReference type="GO" id="GO:0005737">
    <property type="term" value="C:cytoplasm"/>
    <property type="evidence" value="ECO:0007669"/>
    <property type="project" value="TreeGrafter"/>
</dbReference>
<gene>
    <name evidence="3" type="ORF">JETT_2379</name>
</gene>
<sequence>MIYGIIGDIHSNYDALTAVINELRLEQVDKILCVGDIIGYAAEPVKCIDLLRELNCISVAGNHDYAVVGKFPLCYFHADARSAVLWTAKQLSDEHVSFLENLPLIEKLEGITLVHGALNHPEFFDYIITCPDAQLNLDILKTPVCFYGHTHVPLGIFLDKEGTMHIERGNVFDLNGAEKAMINVGSVGQPRDWDLRASCAIYNVEEKIVKIKRVKYNINEAVEKIYSAHLPGINALRLREHII</sequence>
<protein>
    <submittedName>
        <fullName evidence="3">Diadenosine tetraphosphatase</fullName>
    </submittedName>
</protein>
<evidence type="ECO:0000313" key="3">
    <source>
        <dbReference type="EMBL" id="TLD41372.1"/>
    </source>
</evidence>
<dbReference type="Pfam" id="PF12850">
    <property type="entry name" value="Metallophos_2"/>
    <property type="match status" value="1"/>
</dbReference>
<dbReference type="SUPFAM" id="SSF56300">
    <property type="entry name" value="Metallo-dependent phosphatases"/>
    <property type="match status" value="1"/>
</dbReference>
<reference evidence="3 4" key="1">
    <citation type="submission" date="2019-04" db="EMBL/GenBank/DDBJ databases">
        <title>Genome of a novel bacterium Candidatus Jettenia ecosi reconstructed from metagenome of an anammox bioreactor.</title>
        <authorList>
            <person name="Mardanov A.V."/>
            <person name="Beletsky A.V."/>
            <person name="Ravin N.V."/>
            <person name="Botchkova E.A."/>
            <person name="Litti Y.V."/>
            <person name="Nozhevnikova A.N."/>
        </authorList>
    </citation>
    <scope>NUCLEOTIDE SEQUENCE [LARGE SCALE GENOMIC DNA]</scope>
    <source>
        <strain evidence="3">J2</strain>
    </source>
</reference>
<dbReference type="PANTHER" id="PTHR42850">
    <property type="entry name" value="METALLOPHOSPHOESTERASE"/>
    <property type="match status" value="1"/>
</dbReference>
<organism evidence="3 4">
    <name type="scientific">Candidatus Jettenia ecosi</name>
    <dbReference type="NCBI Taxonomy" id="2494326"/>
    <lineage>
        <taxon>Bacteria</taxon>
        <taxon>Pseudomonadati</taxon>
        <taxon>Planctomycetota</taxon>
        <taxon>Candidatus Brocadiia</taxon>
        <taxon>Candidatus Brocadiales</taxon>
        <taxon>Candidatus Brocadiaceae</taxon>
        <taxon>Candidatus Jettenia</taxon>
    </lineage>
</organism>
<evidence type="ECO:0000256" key="1">
    <source>
        <dbReference type="ARBA" id="ARBA00008950"/>
    </source>
</evidence>
<dbReference type="Proteomes" id="UP000319783">
    <property type="component" value="Unassembled WGS sequence"/>
</dbReference>
<dbReference type="EMBL" id="SULG01000051">
    <property type="protein sequence ID" value="TLD41372.1"/>
    <property type="molecule type" value="Genomic_DNA"/>
</dbReference>
<name>A0A533Q9P2_9BACT</name>
<accession>A0A533Q9P2</accession>
<dbReference type="GO" id="GO:0016791">
    <property type="term" value="F:phosphatase activity"/>
    <property type="evidence" value="ECO:0007669"/>
    <property type="project" value="TreeGrafter"/>
</dbReference>
<dbReference type="InterPro" id="IPR024654">
    <property type="entry name" value="Calcineurin-like_PHP_lpxH"/>
</dbReference>
<feature type="domain" description="Calcineurin-like phosphoesterase" evidence="2">
    <location>
        <begin position="1"/>
        <end position="206"/>
    </location>
</feature>